<dbReference type="InterPro" id="IPR036890">
    <property type="entry name" value="HATPase_C_sf"/>
</dbReference>
<dbReference type="NCBIfam" id="NF047352">
    <property type="entry name" value="P_loop_sacsin"/>
    <property type="match status" value="1"/>
</dbReference>
<name>A0A1H6F4F7_9GAMM</name>
<keyword evidence="3" id="KW-1185">Reference proteome</keyword>
<organism evidence="2 3">
    <name type="scientific">Candidatus Venteria ishoeyi</name>
    <dbReference type="NCBI Taxonomy" id="1899563"/>
    <lineage>
        <taxon>Bacteria</taxon>
        <taxon>Pseudomonadati</taxon>
        <taxon>Pseudomonadota</taxon>
        <taxon>Gammaproteobacteria</taxon>
        <taxon>Thiotrichales</taxon>
        <taxon>Thiotrichaceae</taxon>
        <taxon>Venteria</taxon>
    </lineage>
</organism>
<dbReference type="InterPro" id="IPR058210">
    <property type="entry name" value="SACS/Nov_dom"/>
</dbReference>
<accession>A0A1H6F4F7</accession>
<dbReference type="PANTHER" id="PTHR32387:SF0">
    <property type="entry name" value="PROTEIN NO VEIN"/>
    <property type="match status" value="1"/>
</dbReference>
<sequence>MYPKYKDLGYNRCLSYKIPVVEGLIGGKYYMVELELESEENRIENPYQLKIKDIFILANEHQSPKDFIQQWFFEKGHTPGDASTIAGQLSLNELELYTHTKRFIFELIQNADDMPRENTPVSIDLYLTRNFLLFLHNGEFFNREDVKAICDAAKSTKKSNLSQTGYKGIGFKSVFTDSSKVFIKSGDYSFKFDKNEGVYNDFWRLYSGYYNDLTDDAKDRFKAKYKGVESEYLQIDQIPWQIKPIWLEPQEYPEEINCEPFMSYHQVSIALRAGEEIINDSEKDYDKMISQLISEPRFLLFLRNTQRLSYQRLYPESESQALISIEVLRDDDYIHVKKNGEKTPGYLKKDVKIRLNNDDFEKAGLNFQKVIKKEKVVYLDKDGKQLDNIPEKLVNLDKTIISFAATMEEGHIVPLGKEQSILFNYLPTSDNRFGFHFLVNADFVSQTNREFIQVENSWNHYLFYNIGYQLVKWLGELGLKTHVRYGKTLISYAKEYLDLLPQNLLDETNEDHGAINKAFNNGFKEAISECPFILSIRKEIKKAEEIIIDDTGITDVLKAFGTVFFKKLTKTEKEIPLTIIENVQLKKEYLDIETFGIEELVGLLRGNDNREILRETVLSLYDDQYSKFLGWLNELCSDSSVSKEWIIDLPFIKLEENVYSPKQALSDTSIILLTTELTSISSILQKIGFNFTTFSLDNYPNLFDLISTAENYLGNEYKLYKFLTLSELFSKLNPAEKYDFLNFVSNLKNVGPSDYAEDLELFSNGAGNLVHLSHQISNKVQSTPKWIHEFIIAQDEENALSGDFSEYLIGIDGLLERVFCDPGYFEKVTSKLKVEQLDEFYLFIKELHHELPDDKTITFNAIPWLYSHKLKEFKLAKDLFCPESLQNIKDKQVYDNVCEIIESTSGYLTPDYYSKDLIGILKLGCNTESISSQLDKEYSTELLSVNQFIDWLIDDKEENFFKYNKIEKTSQNQYKISRAGDKKSYFTDNPNLIQFIAKNETLASNLFLLSKDLYQKNKLSKIGLLEEDDLLIFLIDSGFANIELAEFIDGTDNKDLAVKYISCLECLELDTNKEYDQKSNEHKFLKLAISHLEEKTDLDQLRDKIYIDEDKLTDRAVSNDIYFSDLNKELKFKLSDVITAYDNKTYSATKITEIFCDIKSKTELLKIFKLRKKNPKKIYNELKQLNVDYYNAYQSVFLLLHSKQEKENLFKTDDSFIKLFEESNEQYALEARNFIDIFYAEDLTNFYEKFELPGFISNETVITEEYAIDIEKPPKWLISWFDEGDKEEKIKFLAHYGVNDEESAVVQLRKGIKLNSITNIEKGRVNIPSLKLLANTLSWYQNYSNNNKIGYKTEYLLPIYNKLRNEDHPIEELPLSVLSKLSPLKLDLISYDDKCEFHLLNEGWGDYKQDIFSHLIMNGKKVVSDEQLGKFTNDLNVIECESEVVPNSDLLEENSDLYDAEYYKNWEYYDDFQIEIFNGGKLPFNVLYNDEIVAHTSEDKPTEVEKIIYVPKSLLPELPFCLKGILDEYDSLVSTMTEENRKENRSNYVIEYTSEEEEALKKMFRNKEVPEDFMKNHNLHALVTALVNLPEKGYKIDEADDNLGDTHEYAQLSPVYKDGKEYDVMCRSAKAGLLYMTYRAWNRLDDPNTLLYAYIKNDYHLFTSKQEVLDVNESPTDYQIVRIETDSNAENIDSILKGEFKEQDKIWIIFRVKETKEFDSLYYKKLEPDNSSPHIGARTDSEDDN</sequence>
<gene>
    <name evidence="2" type="ORF">MBHS_00900</name>
</gene>
<reference evidence="2 3" key="1">
    <citation type="submission" date="2016-10" db="EMBL/GenBank/DDBJ databases">
        <authorList>
            <person name="de Groot N.N."/>
        </authorList>
    </citation>
    <scope>NUCLEOTIDE SEQUENCE [LARGE SCALE GENOMIC DNA]</scope>
    <source>
        <strain evidence="2">MBHS1</strain>
    </source>
</reference>
<evidence type="ECO:0000313" key="3">
    <source>
        <dbReference type="Proteomes" id="UP000236724"/>
    </source>
</evidence>
<dbReference type="Proteomes" id="UP000236724">
    <property type="component" value="Unassembled WGS sequence"/>
</dbReference>
<evidence type="ECO:0000313" key="2">
    <source>
        <dbReference type="EMBL" id="SEH05047.1"/>
    </source>
</evidence>
<dbReference type="Gene3D" id="3.30.565.10">
    <property type="entry name" value="Histidine kinase-like ATPase, C-terminal domain"/>
    <property type="match status" value="1"/>
</dbReference>
<dbReference type="PANTHER" id="PTHR32387">
    <property type="entry name" value="WU:FJ29H11"/>
    <property type="match status" value="1"/>
</dbReference>
<protein>
    <recommendedName>
        <fullName evidence="1">Sacsin/Nov domain-containing protein</fullName>
    </recommendedName>
</protein>
<dbReference type="Pfam" id="PF25794">
    <property type="entry name" value="SACS"/>
    <property type="match status" value="1"/>
</dbReference>
<dbReference type="SUPFAM" id="SSF55874">
    <property type="entry name" value="ATPase domain of HSP90 chaperone/DNA topoisomerase II/histidine kinase"/>
    <property type="match status" value="1"/>
</dbReference>
<proteinExistence type="predicted"/>
<dbReference type="InterPro" id="IPR052957">
    <property type="entry name" value="Auxin_embryo_med"/>
</dbReference>
<dbReference type="EMBL" id="FMSV02000148">
    <property type="protein sequence ID" value="SEH05047.1"/>
    <property type="molecule type" value="Genomic_DNA"/>
</dbReference>
<evidence type="ECO:0000259" key="1">
    <source>
        <dbReference type="Pfam" id="PF25794"/>
    </source>
</evidence>
<feature type="domain" description="Sacsin/Nov" evidence="1">
    <location>
        <begin position="94"/>
        <end position="313"/>
    </location>
</feature>